<sequence length="317" mass="37807">MELGKKKKVILLTIDNVNENIKKILLGTNISFLVILFFSKNYEENKILLETTKKYFEKKEKNSYLKDVIIISEREYLANDLLVKAVITPYNIHSFRYFDFVNYYENCNYENSDEFIKFCATTLNYKYDLYNDKDPWIYHQNNTNVLVLTEDSHQKIMENYHKIKNTIPQIIVSIFTGNKDEKLINLLKLIGADAELTLTFINNKDIAYNKRSDVYIYIENENFKDIGFEFINDVLYYTNYPEGISVLKKYMNIPDKNFDVDIFYDEAAELDKKEKKYYTLNVIPGNSLRREFIYQDENLIFNIGLQKKYVLSKYNKM</sequence>
<accession>A0A7G9GYE9</accession>
<dbReference type="Proteomes" id="UP000515913">
    <property type="component" value="Chromosome"/>
</dbReference>
<keyword evidence="2" id="KW-1185">Reference proteome</keyword>
<proteinExistence type="predicted"/>
<protein>
    <submittedName>
        <fullName evidence="1">Uncharacterized protein</fullName>
    </submittedName>
</protein>
<dbReference type="EMBL" id="CP060637">
    <property type="protein sequence ID" value="QNM15831.1"/>
    <property type="molecule type" value="Genomic_DNA"/>
</dbReference>
<organism evidence="1 2">
    <name type="scientific">Fusobacterium hominis</name>
    <dbReference type="NCBI Taxonomy" id="2764326"/>
    <lineage>
        <taxon>Bacteria</taxon>
        <taxon>Fusobacteriati</taxon>
        <taxon>Fusobacteriota</taxon>
        <taxon>Fusobacteriia</taxon>
        <taxon>Fusobacteriales</taxon>
        <taxon>Fusobacteriaceae</taxon>
        <taxon>Fusobacterium</taxon>
    </lineage>
</organism>
<evidence type="ECO:0000313" key="1">
    <source>
        <dbReference type="EMBL" id="QNM15831.1"/>
    </source>
</evidence>
<dbReference type="RefSeq" id="WP_187423117.1">
    <property type="nucleotide sequence ID" value="NZ_CP060637.1"/>
</dbReference>
<reference evidence="1 2" key="1">
    <citation type="submission" date="2020-08" db="EMBL/GenBank/DDBJ databases">
        <authorList>
            <person name="Liu C."/>
            <person name="Sun Q."/>
        </authorList>
    </citation>
    <scope>NUCLEOTIDE SEQUENCE [LARGE SCALE GENOMIC DNA]</scope>
    <source>
        <strain evidence="1 2">NSJ-57</strain>
    </source>
</reference>
<dbReference type="AlphaFoldDB" id="A0A7G9GYE9"/>
<name>A0A7G9GYE9_9FUSO</name>
<gene>
    <name evidence="1" type="ORF">H9Q81_03050</name>
</gene>
<dbReference type="KEGG" id="fho:H9Q81_03050"/>
<evidence type="ECO:0000313" key="2">
    <source>
        <dbReference type="Proteomes" id="UP000515913"/>
    </source>
</evidence>